<evidence type="ECO:0000313" key="4">
    <source>
        <dbReference type="Proteomes" id="UP000466431"/>
    </source>
</evidence>
<dbReference type="SUPFAM" id="SSF52540">
    <property type="entry name" value="P-loop containing nucleoside triphosphate hydrolases"/>
    <property type="match status" value="1"/>
</dbReference>
<dbReference type="SUPFAM" id="SSF55073">
    <property type="entry name" value="Nucleotide cyclase"/>
    <property type="match status" value="1"/>
</dbReference>
<dbReference type="GO" id="GO:0035556">
    <property type="term" value="P:intracellular signal transduction"/>
    <property type="evidence" value="ECO:0007669"/>
    <property type="project" value="InterPro"/>
</dbReference>
<dbReference type="RefSeq" id="WP_234806189.1">
    <property type="nucleotide sequence ID" value="NZ_AP022591.1"/>
</dbReference>
<dbReference type="PANTHER" id="PTHR16305:SF28">
    <property type="entry name" value="GUANYLATE CYCLASE DOMAIN-CONTAINING PROTEIN"/>
    <property type="match status" value="1"/>
</dbReference>
<dbReference type="KEGG" id="mcee:MCEL_28800"/>
<accession>A0A1X0BTA8</accession>
<dbReference type="GO" id="GO:0005524">
    <property type="term" value="F:ATP binding"/>
    <property type="evidence" value="ECO:0007669"/>
    <property type="project" value="UniProtKB-KW"/>
</dbReference>
<keyword evidence="1" id="KW-0547">Nucleotide-binding</keyword>
<sequence>MKTAPSACQRCGAKPRDQARFCDACGAALSGPDHLTEYKQVTILFADVVRSMDIAEALGAERLRELMTDLIQRSGVVVQRYGGTMNQFTGDGFMALFGAPHAMEDHALRACLAALDVQAQARALAAEVYPRDRIALQLRIGLNSGEVVVGDIDSGPMKYTVSGQQVGMAQRMESVAEPGGVMLSESTARLVEDQTALGESRSVNIKGVADPVTARPLLAVDTQHQRAAKSESRLVGRDREMAAVREALHAAMGGRGGVVTVVGPPGIGKSRLIRESTTIAKTLGAEVFYTYCESHTRDVSFHVIARTLRAAMGLTGLSSEQARAQLRSRLADHDEQDISLLDDLLGIRDPDAALVEVGPDARRRRIVEILNTGAVARRTPAVYVVEDVHWIDAVSEGLLAELAAALPRTRSSMLVTYRPEYRGALAAVANMGTITLVPLDDSQSSELTVELLGGDPSVRALAGLVTDRAAGVPFFAEEIVRDFAERGVLQGAGGAYRCVTAVEDIHVPATLQAAIGARIDRLDEPAKRTLHAAAVIGARFSADLLGKLTPAAATAGLIDGELIVAVSAGPPAEYAFRHPLIQQVAYHSQLRSEREKLHRRLATVIDPIDENAALIATHWEAAGDFREAFEWHMRAGSWFDNRDHRAALTSWQRARAVADRLPGDDPARLSMRIAPRTLICATTFRVGGGPADTGFDELQRLTSEAGDKTSLAIGMAGHLTTLAFMSHHREASRMASELVTLVEAIGDDVMTVGLLPAAAQVKYESGEVAECLRFAERVIELARGDEKMGNIIIASPLGWAHALRGTAKMCLGRTGWLADLDRALEIAVRFDIGTMCNGALYKHVLAFQCESVVPDQTDVDRTAEWLEAADTSDDTTAITLVRLIRGITLIHAAPQYREDGVNLLVEVYDRLSRLSSALRRFADIELAAHRARSGDLDGAIALAQSTVDEQFETGEMISRGAATTVLVEALLRRGLADDLAAAQQAIDRLAAVPTDPGYLMHELPLLRLNAMTARARGDEPGHRRFLARFRMRAQEAEFEASVTHLALSLRAPSGRLGPRRTTRG</sequence>
<name>A0A1X0BTA8_MYCCF</name>
<dbReference type="PANTHER" id="PTHR16305">
    <property type="entry name" value="TESTICULAR SOLUBLE ADENYLYL CYCLASE"/>
    <property type="match status" value="1"/>
</dbReference>
<dbReference type="SMART" id="SM00044">
    <property type="entry name" value="CYCc"/>
    <property type="match status" value="1"/>
</dbReference>
<dbReference type="Gene3D" id="3.40.50.300">
    <property type="entry name" value="P-loop containing nucleotide triphosphate hydrolases"/>
    <property type="match status" value="1"/>
</dbReference>
<organism evidence="3 4">
    <name type="scientific">Mycolicibacterium celeriflavum</name>
    <name type="common">Mycobacterium celeriflavum</name>
    <dbReference type="NCBI Taxonomy" id="1249101"/>
    <lineage>
        <taxon>Bacteria</taxon>
        <taxon>Bacillati</taxon>
        <taxon>Actinomycetota</taxon>
        <taxon>Actinomycetes</taxon>
        <taxon>Mycobacteriales</taxon>
        <taxon>Mycobacteriaceae</taxon>
        <taxon>Mycolicibacterium</taxon>
    </lineage>
</organism>
<dbReference type="AlphaFoldDB" id="A0A1X0BTA8"/>
<dbReference type="Pfam" id="PF13191">
    <property type="entry name" value="AAA_16"/>
    <property type="match status" value="1"/>
</dbReference>
<dbReference type="STRING" id="1249101.BST21_14205"/>
<dbReference type="Gene3D" id="3.30.70.1230">
    <property type="entry name" value="Nucleotide cyclase"/>
    <property type="match status" value="1"/>
</dbReference>
<keyword evidence="4" id="KW-1185">Reference proteome</keyword>
<dbReference type="InterPro" id="IPR001054">
    <property type="entry name" value="A/G_cyclase"/>
</dbReference>
<protein>
    <submittedName>
        <fullName evidence="3">Cyclase</fullName>
    </submittedName>
</protein>
<evidence type="ECO:0000313" key="3">
    <source>
        <dbReference type="EMBL" id="BBY44585.1"/>
    </source>
</evidence>
<dbReference type="GO" id="GO:0009190">
    <property type="term" value="P:cyclic nucleotide biosynthetic process"/>
    <property type="evidence" value="ECO:0007669"/>
    <property type="project" value="InterPro"/>
</dbReference>
<gene>
    <name evidence="3" type="ORF">MCEL_28800</name>
</gene>
<dbReference type="PROSITE" id="PS50125">
    <property type="entry name" value="GUANYLATE_CYCLASE_2"/>
    <property type="match status" value="1"/>
</dbReference>
<reference evidence="3 4" key="1">
    <citation type="journal article" date="2019" name="Emerg. Microbes Infect.">
        <title>Comprehensive subspecies identification of 175 nontuberculous mycobacteria species based on 7547 genomic profiles.</title>
        <authorList>
            <person name="Matsumoto Y."/>
            <person name="Kinjo T."/>
            <person name="Motooka D."/>
            <person name="Nabeya D."/>
            <person name="Jung N."/>
            <person name="Uechi K."/>
            <person name="Horii T."/>
            <person name="Iida T."/>
            <person name="Fujita J."/>
            <person name="Nakamura S."/>
        </authorList>
    </citation>
    <scope>NUCLEOTIDE SEQUENCE [LARGE SCALE GENOMIC DNA]</scope>
    <source>
        <strain evidence="3 4">JCM 18439</strain>
    </source>
</reference>
<dbReference type="EMBL" id="AP022591">
    <property type="protein sequence ID" value="BBY44585.1"/>
    <property type="molecule type" value="Genomic_DNA"/>
</dbReference>
<evidence type="ECO:0000256" key="2">
    <source>
        <dbReference type="ARBA" id="ARBA00022840"/>
    </source>
</evidence>
<dbReference type="Proteomes" id="UP000466431">
    <property type="component" value="Chromosome"/>
</dbReference>
<dbReference type="GO" id="GO:0004016">
    <property type="term" value="F:adenylate cyclase activity"/>
    <property type="evidence" value="ECO:0007669"/>
    <property type="project" value="TreeGrafter"/>
</dbReference>
<dbReference type="GO" id="GO:0005737">
    <property type="term" value="C:cytoplasm"/>
    <property type="evidence" value="ECO:0007669"/>
    <property type="project" value="TreeGrafter"/>
</dbReference>
<dbReference type="InterPro" id="IPR041664">
    <property type="entry name" value="AAA_16"/>
</dbReference>
<dbReference type="InterPro" id="IPR029787">
    <property type="entry name" value="Nucleotide_cyclase"/>
</dbReference>
<dbReference type="CDD" id="cd07302">
    <property type="entry name" value="CHD"/>
    <property type="match status" value="1"/>
</dbReference>
<proteinExistence type="predicted"/>
<dbReference type="InterPro" id="IPR027417">
    <property type="entry name" value="P-loop_NTPase"/>
</dbReference>
<keyword evidence="2" id="KW-0067">ATP-binding</keyword>
<dbReference type="Pfam" id="PF00211">
    <property type="entry name" value="Guanylate_cyc"/>
    <property type="match status" value="1"/>
</dbReference>
<evidence type="ECO:0000256" key="1">
    <source>
        <dbReference type="ARBA" id="ARBA00022741"/>
    </source>
</evidence>